<keyword evidence="2" id="KW-1185">Reference proteome</keyword>
<protein>
    <submittedName>
        <fullName evidence="1">Uncharacterized protein</fullName>
    </submittedName>
</protein>
<organism evidence="1 2">
    <name type="scientific">Diphasiastrum complanatum</name>
    <name type="common">Issler's clubmoss</name>
    <name type="synonym">Lycopodium complanatum</name>
    <dbReference type="NCBI Taxonomy" id="34168"/>
    <lineage>
        <taxon>Eukaryota</taxon>
        <taxon>Viridiplantae</taxon>
        <taxon>Streptophyta</taxon>
        <taxon>Embryophyta</taxon>
        <taxon>Tracheophyta</taxon>
        <taxon>Lycopodiopsida</taxon>
        <taxon>Lycopodiales</taxon>
        <taxon>Lycopodiaceae</taxon>
        <taxon>Lycopodioideae</taxon>
        <taxon>Diphasiastrum</taxon>
    </lineage>
</organism>
<proteinExistence type="predicted"/>
<name>A0ACC2BZ31_DIPCM</name>
<dbReference type="EMBL" id="CM055103">
    <property type="protein sequence ID" value="KAJ7535006.1"/>
    <property type="molecule type" value="Genomic_DNA"/>
</dbReference>
<sequence length="397" mass="45030">MICDLPQEVLEKILTYLQVRNLGKCVSVCKKWKSLVDSQTFQTAMAQVEGPKSFLLFHGLNWQMTLEQIIVDGWIVFDINNSSWFTLRNNFLLSHLNEYSSSYLPTFSAVSEGGLICVFFRNWGLRNGKWNLLGLVCNPVTKAVRKLPCLELDFTDLNVVIILHMDEHGGRAYKVFFLSKVTFCLYDSEAKIKSWDTLHRPSSKGDTPLSGVMLRSTLYILWRSDFGRLAVAAYNINKHVWSEKVHVPALPANIIEKSLSPPQLQLVIVNHDIFLTGIFTCLSCRANCSIIWKVMEANDEKGIVLDELARTCVKEMIQLSLVSKTPTPEVAENCIVVTERTSQGGLFVMIYDLHGKVWRHIPHSCKATCECCRFCIGLTRLCQPQGRWMSLNMGAKV</sequence>
<comment type="caution">
    <text evidence="1">The sequence shown here is derived from an EMBL/GenBank/DDBJ whole genome shotgun (WGS) entry which is preliminary data.</text>
</comment>
<reference evidence="2" key="1">
    <citation type="journal article" date="2024" name="Proc. Natl. Acad. Sci. U.S.A.">
        <title>Extraordinary preservation of gene collinearity over three hundred million years revealed in homosporous lycophytes.</title>
        <authorList>
            <person name="Li C."/>
            <person name="Wickell D."/>
            <person name="Kuo L.Y."/>
            <person name="Chen X."/>
            <person name="Nie B."/>
            <person name="Liao X."/>
            <person name="Peng D."/>
            <person name="Ji J."/>
            <person name="Jenkins J."/>
            <person name="Williams M."/>
            <person name="Shu S."/>
            <person name="Plott C."/>
            <person name="Barry K."/>
            <person name="Rajasekar S."/>
            <person name="Grimwood J."/>
            <person name="Han X."/>
            <person name="Sun S."/>
            <person name="Hou Z."/>
            <person name="He W."/>
            <person name="Dai G."/>
            <person name="Sun C."/>
            <person name="Schmutz J."/>
            <person name="Leebens-Mack J.H."/>
            <person name="Li F.W."/>
            <person name="Wang L."/>
        </authorList>
    </citation>
    <scope>NUCLEOTIDE SEQUENCE [LARGE SCALE GENOMIC DNA]</scope>
    <source>
        <strain evidence="2">cv. PW_Plant_1</strain>
    </source>
</reference>
<evidence type="ECO:0000313" key="2">
    <source>
        <dbReference type="Proteomes" id="UP001162992"/>
    </source>
</evidence>
<gene>
    <name evidence="1" type="ORF">O6H91_12G014200</name>
</gene>
<evidence type="ECO:0000313" key="1">
    <source>
        <dbReference type="EMBL" id="KAJ7535006.1"/>
    </source>
</evidence>
<dbReference type="Proteomes" id="UP001162992">
    <property type="component" value="Chromosome 12"/>
</dbReference>
<accession>A0ACC2BZ31</accession>